<protein>
    <recommendedName>
        <fullName evidence="1">DUF7916 domain-containing protein</fullName>
    </recommendedName>
</protein>
<gene>
    <name evidence="2" type="ORF">FD01_GL001240</name>
</gene>
<dbReference type="Pfam" id="PF25509">
    <property type="entry name" value="DUF7916"/>
    <property type="match status" value="1"/>
</dbReference>
<evidence type="ECO:0000313" key="3">
    <source>
        <dbReference type="Proteomes" id="UP000051790"/>
    </source>
</evidence>
<dbReference type="Proteomes" id="UP000051790">
    <property type="component" value="Unassembled WGS sequence"/>
</dbReference>
<comment type="caution">
    <text evidence="2">The sequence shown here is derived from an EMBL/GenBank/DDBJ whole genome shotgun (WGS) entry which is preliminary data.</text>
</comment>
<dbReference type="AlphaFoldDB" id="A0A0R1QPV8"/>
<dbReference type="InterPro" id="IPR057238">
    <property type="entry name" value="DUF7916"/>
</dbReference>
<evidence type="ECO:0000259" key="1">
    <source>
        <dbReference type="Pfam" id="PF25509"/>
    </source>
</evidence>
<feature type="domain" description="DUF7916" evidence="1">
    <location>
        <begin position="1"/>
        <end position="160"/>
    </location>
</feature>
<dbReference type="EMBL" id="AZEU01000164">
    <property type="protein sequence ID" value="KRL44245.1"/>
    <property type="molecule type" value="Genomic_DNA"/>
</dbReference>
<sequence>MTGNPGSGVTNEQIAANVRLAKQLFSGLVIAGKMHASGVDEAVASHEAVSQFLEAGADVILVPAVGTVPGWTDAEMIDIVKLAHAHQALVMSTIGTSQESSGSHYIENIAVRNKVCGVDIQHIGDAAWTNESPLENIFALSRAVRGISHTIERMARSINR</sequence>
<reference evidence="2 3" key="1">
    <citation type="journal article" date="2015" name="Genome Announc.">
        <title>Expanding the biotechnology potential of lactobacilli through comparative genomics of 213 strains and associated genera.</title>
        <authorList>
            <person name="Sun Z."/>
            <person name="Harris H.M."/>
            <person name="McCann A."/>
            <person name="Guo C."/>
            <person name="Argimon S."/>
            <person name="Zhang W."/>
            <person name="Yang X."/>
            <person name="Jeffery I.B."/>
            <person name="Cooney J.C."/>
            <person name="Kagawa T.F."/>
            <person name="Liu W."/>
            <person name="Song Y."/>
            <person name="Salvetti E."/>
            <person name="Wrobel A."/>
            <person name="Rasinkangas P."/>
            <person name="Parkhill J."/>
            <person name="Rea M.C."/>
            <person name="O'Sullivan O."/>
            <person name="Ritari J."/>
            <person name="Douillard F.P."/>
            <person name="Paul Ross R."/>
            <person name="Yang R."/>
            <person name="Briner A.E."/>
            <person name="Felis G.E."/>
            <person name="de Vos W.M."/>
            <person name="Barrangou R."/>
            <person name="Klaenhammer T.R."/>
            <person name="Caufield P.W."/>
            <person name="Cui Y."/>
            <person name="Zhang H."/>
            <person name="O'Toole P.W."/>
        </authorList>
    </citation>
    <scope>NUCLEOTIDE SEQUENCE [LARGE SCALE GENOMIC DNA]</scope>
    <source>
        <strain evidence="2 3">DSM 13343</strain>
    </source>
</reference>
<keyword evidence="3" id="KW-1185">Reference proteome</keyword>
<proteinExistence type="predicted"/>
<accession>A0A0R1QPV8</accession>
<dbReference type="PATRIC" id="fig|1423769.4.peg.1339"/>
<evidence type="ECO:0000313" key="2">
    <source>
        <dbReference type="EMBL" id="KRL44245.1"/>
    </source>
</evidence>
<name>A0A0R1QPV8_9LACO</name>
<organism evidence="2 3">
    <name type="scientific">Lacticaseibacillus manihotivorans DSM 13343 = JCM 12514</name>
    <dbReference type="NCBI Taxonomy" id="1423769"/>
    <lineage>
        <taxon>Bacteria</taxon>
        <taxon>Bacillati</taxon>
        <taxon>Bacillota</taxon>
        <taxon>Bacilli</taxon>
        <taxon>Lactobacillales</taxon>
        <taxon>Lactobacillaceae</taxon>
        <taxon>Lacticaseibacillus</taxon>
    </lineage>
</organism>